<feature type="compositionally biased region" description="Acidic residues" evidence="1">
    <location>
        <begin position="61"/>
        <end position="117"/>
    </location>
</feature>
<dbReference type="InterPro" id="IPR055290">
    <property type="entry name" value="At3g26010-like"/>
</dbReference>
<dbReference type="OMA" id="CVTCMDE"/>
<protein>
    <recommendedName>
        <fullName evidence="4">DUF1618 domain-containing protein</fullName>
    </recommendedName>
</protein>
<feature type="region of interest" description="Disordered" evidence="1">
    <location>
        <begin position="1"/>
        <end position="118"/>
    </location>
</feature>
<dbReference type="AlphaFoldDB" id="A0A3B6LDH6"/>
<dbReference type="Gramene" id="TraesCS5B03G0029300.1">
    <property type="protein sequence ID" value="TraesCS5B03G0029300.1.CDS"/>
    <property type="gene ID" value="TraesCS5B03G0029300"/>
</dbReference>
<dbReference type="SMR" id="A0A3B6LDH6"/>
<evidence type="ECO:0008006" key="4">
    <source>
        <dbReference type="Google" id="ProtNLM"/>
    </source>
</evidence>
<organism evidence="2">
    <name type="scientific">Triticum aestivum</name>
    <name type="common">Wheat</name>
    <dbReference type="NCBI Taxonomy" id="4565"/>
    <lineage>
        <taxon>Eukaryota</taxon>
        <taxon>Viridiplantae</taxon>
        <taxon>Streptophyta</taxon>
        <taxon>Embryophyta</taxon>
        <taxon>Tracheophyta</taxon>
        <taxon>Spermatophyta</taxon>
        <taxon>Magnoliopsida</taxon>
        <taxon>Liliopsida</taxon>
        <taxon>Poales</taxon>
        <taxon>Poaceae</taxon>
        <taxon>BOP clade</taxon>
        <taxon>Pooideae</taxon>
        <taxon>Triticodae</taxon>
        <taxon>Triticeae</taxon>
        <taxon>Triticinae</taxon>
        <taxon>Triticum</taxon>
    </lineage>
</organism>
<dbReference type="PaxDb" id="4565-Traes_5BS_AEDEDAF01.1"/>
<proteinExistence type="predicted"/>
<dbReference type="EnsemblPlants" id="TraesCS5B02G013700.1">
    <property type="protein sequence ID" value="TraesCS5B02G013700.1"/>
    <property type="gene ID" value="TraesCS5B02G013700"/>
</dbReference>
<dbReference type="OrthoDB" id="1916346at2759"/>
<evidence type="ECO:0000313" key="2">
    <source>
        <dbReference type="EnsemblPlants" id="TraesCS5B02G013700.1"/>
    </source>
</evidence>
<accession>A0A3B6LDH6</accession>
<dbReference type="PANTHER" id="PTHR35546">
    <property type="entry name" value="F-BOX PROTEIN INTERACTION DOMAIN PROTEIN-RELATED"/>
    <property type="match status" value="1"/>
</dbReference>
<keyword evidence="3" id="KW-1185">Reference proteome</keyword>
<name>A0A3B6LDH6_WHEAT</name>
<dbReference type="Proteomes" id="UP000019116">
    <property type="component" value="Chromosome 5B"/>
</dbReference>
<dbReference type="Gramene" id="TraesCS5B02G013700.1">
    <property type="protein sequence ID" value="TraesCS5B02G013700.1"/>
    <property type="gene ID" value="TraesCS5B02G013700"/>
</dbReference>
<sequence length="459" mass="50687">MDRIPSPQNPSQHPAERAIAMDSSDEEWVVLDPDNPAESSDDDRGVLALPASTSPLALSSSDDEDGDDDDGLQSAGEEDEEEDPFEVDEDGDDDGLESAGSEDEEEDPFEVDEDEDASPARLTRPLSGMFHHTPLDSVAYAAFDPVRSAKQLIPDPAFSAFPERVSVLASARGLVCLRGCATGFYYVANPLTFRRVRLPYHNRDHRLDADPAVVIAFEDDDDDDDDDAGFRHYHVVVTYQVHDGVWAVESFSTRTWDWRVGDDICAPETVVAQSGVGARGRAFFRTTIGHILCYTPETGCVDLIPAPHEVEGRKDWEIGEMEGNFCVACVDKDAKEVAVLYMVPGDAADQVTWAWAGQFHANKMGYHDRMTLLRSQGAAEVVMWDPLEQLVLAADFDGRVTRSIGPLSGGMYYSDFIPYVNSYADIYSEEGVGSVFKTNDEAVTSISGRREYQRKERIC</sequence>
<evidence type="ECO:0000313" key="3">
    <source>
        <dbReference type="Proteomes" id="UP000019116"/>
    </source>
</evidence>
<evidence type="ECO:0000256" key="1">
    <source>
        <dbReference type="SAM" id="MobiDB-lite"/>
    </source>
</evidence>
<reference evidence="2" key="1">
    <citation type="submission" date="2018-08" db="EMBL/GenBank/DDBJ databases">
        <authorList>
            <person name="Rossello M."/>
        </authorList>
    </citation>
    <scope>NUCLEOTIDE SEQUENCE [LARGE SCALE GENOMIC DNA]</scope>
    <source>
        <strain evidence="2">cv. Chinese Spring</strain>
    </source>
</reference>
<feature type="compositionally biased region" description="Low complexity" evidence="1">
    <location>
        <begin position="47"/>
        <end position="60"/>
    </location>
</feature>
<dbReference type="STRING" id="4565.A0A3B6LDH6"/>
<reference evidence="2" key="2">
    <citation type="submission" date="2018-10" db="UniProtKB">
        <authorList>
            <consortium name="EnsemblPlants"/>
        </authorList>
    </citation>
    <scope>IDENTIFICATION</scope>
</reference>
<dbReference type="PANTHER" id="PTHR35546:SF83">
    <property type="entry name" value="EXPRESSED PROTEIN"/>
    <property type="match status" value="1"/>
</dbReference>